<dbReference type="InterPro" id="IPR008312">
    <property type="entry name" value="T6SS_TssB1"/>
</dbReference>
<sequence length="537" mass="58592">MTEKNGPHMSVGVTMNVNSAQKGAQSTEPTYNAPVADRDTPFCIALMGAFSDPQAANSASQAPVAKRRFIEIDRDNFEARMAAFNIQLNVNVNGEVIPIAVKEMDDFHPDELYQKLDSFSQLRSLRRRLKNNKTFAAAAAEIQSWGRQDEAAASPAAETATGNAVASILASTSTSTSTSTANEPVPDNLLDSILGAHAQSASTASGRESSQIDSLIRSIVAPYVEPAADPRQDEMIALVDNATQAHMRGILHSGEFQAMEAAWESLWFLVKRLETNTRLKIKILDISKQALSEDLAVDDLSASGLHRLFCDTSEGDEPWSVLLGNYTFNDTIEDILTLASLGEIAQQAGAPFIAAADEAFIGCESFAKAPYYDDWNQPLKEGVGKAWQILRESAVSASIGLALPRFMLRLPYGQKSSPIESFVFEEMAESDRHNSYLWGNAAFVKVECMARNFSENGWDMHPEAVYQTDDLPVHYYKEDGESVSKPVAEIMLTDKAVGIISQQGLIPICSVKNSDAIRSSNYCSVGINAEKLRGRWG</sequence>
<proteinExistence type="predicted"/>
<dbReference type="Pfam" id="PF05591">
    <property type="entry name" value="T6SS_VipA"/>
    <property type="match status" value="1"/>
</dbReference>
<accession>A0A3B0XY36</accession>
<evidence type="ECO:0000259" key="1">
    <source>
        <dbReference type="Pfam" id="PF05943"/>
    </source>
</evidence>
<dbReference type="PANTHER" id="PTHR35565:SF1">
    <property type="entry name" value="TYPE VI SECRETION SYSTEM CONTRACTILE SHEATH LARGE SUBUNIT"/>
    <property type="match status" value="1"/>
</dbReference>
<dbReference type="InterPro" id="IPR044031">
    <property type="entry name" value="TssC1_N"/>
</dbReference>
<reference evidence="2" key="1">
    <citation type="submission" date="2018-06" db="EMBL/GenBank/DDBJ databases">
        <authorList>
            <person name="Zhirakovskaya E."/>
        </authorList>
    </citation>
    <scope>NUCLEOTIDE SEQUENCE</scope>
</reference>
<dbReference type="Pfam" id="PF05943">
    <property type="entry name" value="VipB"/>
    <property type="match status" value="1"/>
</dbReference>
<gene>
    <name evidence="2" type="ORF">MNBD_GAMMA10-2227</name>
</gene>
<organism evidence="2">
    <name type="scientific">hydrothermal vent metagenome</name>
    <dbReference type="NCBI Taxonomy" id="652676"/>
    <lineage>
        <taxon>unclassified sequences</taxon>
        <taxon>metagenomes</taxon>
        <taxon>ecological metagenomes</taxon>
    </lineage>
</organism>
<dbReference type="InterPro" id="IPR010269">
    <property type="entry name" value="T6SS_TssC-like"/>
</dbReference>
<feature type="domain" description="TssC1 N-terminal" evidence="1">
    <location>
        <begin position="233"/>
        <end position="516"/>
    </location>
</feature>
<name>A0A3B0XY36_9ZZZZ</name>
<evidence type="ECO:0000313" key="2">
    <source>
        <dbReference type="EMBL" id="VAW72441.1"/>
    </source>
</evidence>
<dbReference type="EMBL" id="UOFJ01000663">
    <property type="protein sequence ID" value="VAW72441.1"/>
    <property type="molecule type" value="Genomic_DNA"/>
</dbReference>
<dbReference type="PANTHER" id="PTHR35565">
    <property type="entry name" value="CYTOPLASMIC PROTEIN-RELATED"/>
    <property type="match status" value="1"/>
</dbReference>
<dbReference type="AlphaFoldDB" id="A0A3B0XY36"/>
<protein>
    <recommendedName>
        <fullName evidence="1">TssC1 N-terminal domain-containing protein</fullName>
    </recommendedName>
</protein>